<evidence type="ECO:0000313" key="7">
    <source>
        <dbReference type="EMBL" id="VFP77799.1"/>
    </source>
</evidence>
<dbReference type="Pfam" id="PF02119">
    <property type="entry name" value="FlgI"/>
    <property type="match status" value="1"/>
</dbReference>
<protein>
    <submittedName>
        <fullName evidence="7">Flagellar P-ring protein, partial</fullName>
    </submittedName>
</protein>
<keyword evidence="5" id="KW-0732">Signal</keyword>
<dbReference type="GO" id="GO:0071973">
    <property type="term" value="P:bacterial-type flagellum-dependent cell motility"/>
    <property type="evidence" value="ECO:0007669"/>
    <property type="project" value="InterPro"/>
</dbReference>
<dbReference type="InterPro" id="IPR001782">
    <property type="entry name" value="Flag_FlgI"/>
</dbReference>
<proteinExistence type="inferred from homology"/>
<gene>
    <name evidence="7" type="primary">flgI</name>
    <name evidence="7" type="ORF">BUCISPPS3390_224</name>
</gene>
<keyword evidence="7" id="KW-0966">Cell projection</keyword>
<keyword evidence="7" id="KW-0282">Flagellum</keyword>
<dbReference type="AlphaFoldDB" id="A0A451CWS2"/>
<evidence type="ECO:0000256" key="2">
    <source>
        <dbReference type="ARBA" id="ARBA00004117"/>
    </source>
</evidence>
<accession>A0A451CWS2</accession>
<dbReference type="OrthoDB" id="9786431at2"/>
<dbReference type="RefSeq" id="WP_154060825.1">
    <property type="nucleotide sequence ID" value="NZ_LR217692.1"/>
</dbReference>
<keyword evidence="7" id="KW-0969">Cilium</keyword>
<organism evidence="7 8">
    <name type="scientific">Buchnera aphidicola</name>
    <name type="common">Cinara cf. splendens/pseudotsugae 3390</name>
    <dbReference type="NCBI Taxonomy" id="2518980"/>
    <lineage>
        <taxon>Bacteria</taxon>
        <taxon>Pseudomonadati</taxon>
        <taxon>Pseudomonadota</taxon>
        <taxon>Gammaproteobacteria</taxon>
        <taxon>Enterobacterales</taxon>
        <taxon>Erwiniaceae</taxon>
        <taxon>Buchnera</taxon>
    </lineage>
</organism>
<comment type="subcellular location">
    <subcellularLocation>
        <location evidence="2">Bacterial flagellum basal body</location>
    </subcellularLocation>
</comment>
<evidence type="ECO:0000256" key="5">
    <source>
        <dbReference type="ARBA" id="ARBA00022729"/>
    </source>
</evidence>
<evidence type="ECO:0000313" key="8">
    <source>
        <dbReference type="Proteomes" id="UP000294466"/>
    </source>
</evidence>
<dbReference type="PRINTS" id="PR01010">
    <property type="entry name" value="FLGPRINGFLGI"/>
</dbReference>
<evidence type="ECO:0000256" key="6">
    <source>
        <dbReference type="ARBA" id="ARBA00023143"/>
    </source>
</evidence>
<evidence type="ECO:0000256" key="3">
    <source>
        <dbReference type="ARBA" id="ARBA00008994"/>
    </source>
</evidence>
<dbReference type="PANTHER" id="PTHR30381">
    <property type="entry name" value="FLAGELLAR P-RING PERIPLASMIC PROTEIN FLGI"/>
    <property type="match status" value="1"/>
</dbReference>
<comment type="function">
    <text evidence="1">Assembles around the rod to form the L-ring and probably protects the motor/basal body from shearing forces during rotation.</text>
</comment>
<dbReference type="GO" id="GO:0005198">
    <property type="term" value="F:structural molecule activity"/>
    <property type="evidence" value="ECO:0007669"/>
    <property type="project" value="InterPro"/>
</dbReference>
<dbReference type="EMBL" id="LR217692">
    <property type="protein sequence ID" value="VFP77799.1"/>
    <property type="molecule type" value="Genomic_DNA"/>
</dbReference>
<name>A0A451CWS2_9GAMM</name>
<dbReference type="GO" id="GO:0030288">
    <property type="term" value="C:outer membrane-bounded periplasmic space"/>
    <property type="evidence" value="ECO:0007669"/>
    <property type="project" value="InterPro"/>
</dbReference>
<dbReference type="Proteomes" id="UP000294466">
    <property type="component" value="Chromosome"/>
</dbReference>
<evidence type="ECO:0000256" key="1">
    <source>
        <dbReference type="ARBA" id="ARBA00002591"/>
    </source>
</evidence>
<comment type="similarity">
    <text evidence="3">Belongs to the FlgI family.</text>
</comment>
<keyword evidence="6" id="KW-0975">Bacterial flagellum</keyword>
<dbReference type="GO" id="GO:0009428">
    <property type="term" value="C:bacterial-type flagellum basal body, distal rod, P ring"/>
    <property type="evidence" value="ECO:0007669"/>
    <property type="project" value="InterPro"/>
</dbReference>
<sequence precursor="true">MKKISTLKNIIIMFFLLLNISNVSAKKIHSLINISGIKNIQIIGYGLVVGLPGTGDNTLHIPFTRQSLNNMLIKLGIYTTCNNNIQTKNVAAVIVTAIISPWNYIGKKIDITVSSIGNASSLNGGTLLMTPLQGIDKKIYAIAQGNISMNWRKIKINYTEKISINNPTRKKIIHGAIIEKSISNILDEHKNGIFLLKIKHKNWHLLQKIYNTINIHYFDIATIIDSNTIQIIIPKNRKLQNQVLMNIMNINISIKNYKK</sequence>
<dbReference type="PANTHER" id="PTHR30381:SF0">
    <property type="entry name" value="FLAGELLAR P-RING PROTEIN"/>
    <property type="match status" value="1"/>
</dbReference>
<reference evidence="7 8" key="1">
    <citation type="submission" date="2019-02" db="EMBL/GenBank/DDBJ databases">
        <authorList>
            <person name="Manzano-Marin A."/>
            <person name="Manzano-Marin A."/>
        </authorList>
    </citation>
    <scope>NUCLEOTIDE SEQUENCE [LARGE SCALE GENOMIC DNA]</scope>
    <source>
        <strain evidence="7 8">BuCisplendens/pseudotsugae</strain>
    </source>
</reference>
<comment type="subunit">
    <text evidence="4">The basal body constitutes a major portion of the flagellar organelle and consists of four rings (L,P,S, and M) mounted on a central rod.</text>
</comment>
<evidence type="ECO:0000256" key="4">
    <source>
        <dbReference type="ARBA" id="ARBA00011439"/>
    </source>
</evidence>